<protein>
    <recommendedName>
        <fullName evidence="11">Potassium-transporting ATPase KdpC subunit</fullName>
    </recommendedName>
    <alternativeName>
        <fullName evidence="11">ATP phosphohydrolase [potassium-transporting] C chain</fullName>
    </alternativeName>
    <alternativeName>
        <fullName evidence="11">Potassium-binding and translocating subunit C</fullName>
    </alternativeName>
    <alternativeName>
        <fullName evidence="11">Potassium-translocating ATPase C chain</fullName>
    </alternativeName>
</protein>
<keyword evidence="4 11" id="KW-0812">Transmembrane</keyword>
<evidence type="ECO:0000313" key="12">
    <source>
        <dbReference type="EMBL" id="NME09282.1"/>
    </source>
</evidence>
<sequence>MKYIKRASLILLIMTVITGIIYPLTITAFAQIFVPNKANGSIIEENDKMVGSKLIGQNFTDPKYFWSRPSETQDYPYNPLGSSGSNMSPTGEAFDKVLNERIKMYKKYDEKNTEKIPVDLVTASASGLDPDISVRGAKYQVDRVSKYSKVSKEKLLELIDKNTNSKLIGMFGEPTVNVLQLNLDLEKIK</sequence>
<keyword evidence="8 11" id="KW-1133">Transmembrane helix</keyword>
<keyword evidence="5 11" id="KW-0547">Nucleotide-binding</keyword>
<evidence type="ECO:0000256" key="7">
    <source>
        <dbReference type="ARBA" id="ARBA00022958"/>
    </source>
</evidence>
<evidence type="ECO:0000256" key="3">
    <source>
        <dbReference type="ARBA" id="ARBA00022538"/>
    </source>
</evidence>
<comment type="subcellular location">
    <subcellularLocation>
        <location evidence="11">Cell membrane</location>
        <topology evidence="11">Single-pass membrane protein</topology>
    </subcellularLocation>
</comment>
<comment type="function">
    <text evidence="11">Part of the high-affinity ATP-driven potassium transport (or Kdp) system, which catalyzes the hydrolysis of ATP coupled with the electrogenic transport of potassium into the cytoplasm. This subunit acts as a catalytic chaperone that increases the ATP-binding affinity of the ATP-hydrolyzing subunit KdpB by the formation of a transient KdpB/KdpC/ATP ternary complex.</text>
</comment>
<evidence type="ECO:0000256" key="10">
    <source>
        <dbReference type="ARBA" id="ARBA00023136"/>
    </source>
</evidence>
<comment type="subunit">
    <text evidence="11">The system is composed of three essential subunits: KdpA, KdpB and KdpC.</text>
</comment>
<dbReference type="RefSeq" id="WP_025162874.1">
    <property type="nucleotide sequence ID" value="NZ_CP032452.1"/>
</dbReference>
<dbReference type="GO" id="GO:0005524">
    <property type="term" value="F:ATP binding"/>
    <property type="evidence" value="ECO:0007669"/>
    <property type="project" value="UniProtKB-UniRule"/>
</dbReference>
<keyword evidence="6 11" id="KW-0067">ATP-binding</keyword>
<keyword evidence="10 11" id="KW-0472">Membrane</keyword>
<dbReference type="GO" id="GO:0005886">
    <property type="term" value="C:plasma membrane"/>
    <property type="evidence" value="ECO:0007669"/>
    <property type="project" value="UniProtKB-SubCell"/>
</dbReference>
<name>A0A5P3XBB8_PARBF</name>
<evidence type="ECO:0000256" key="8">
    <source>
        <dbReference type="ARBA" id="ARBA00022989"/>
    </source>
</evidence>
<dbReference type="EMBL" id="CP032452">
    <property type="protein sequence ID" value="QEZ68277.1"/>
    <property type="molecule type" value="Genomic_DNA"/>
</dbReference>
<dbReference type="NCBIfam" id="TIGR00681">
    <property type="entry name" value="kdpC"/>
    <property type="match status" value="1"/>
</dbReference>
<comment type="similarity">
    <text evidence="11">Belongs to the KdpC family.</text>
</comment>
<evidence type="ECO:0000256" key="9">
    <source>
        <dbReference type="ARBA" id="ARBA00023065"/>
    </source>
</evidence>
<keyword evidence="3 11" id="KW-0633">Potassium transport</keyword>
<evidence type="ECO:0000313" key="13">
    <source>
        <dbReference type="EMBL" id="QEZ68277.1"/>
    </source>
</evidence>
<evidence type="ECO:0000256" key="4">
    <source>
        <dbReference type="ARBA" id="ARBA00022692"/>
    </source>
</evidence>
<dbReference type="Proteomes" id="UP000573963">
    <property type="component" value="Unassembled WGS sequence"/>
</dbReference>
<evidence type="ECO:0000256" key="11">
    <source>
        <dbReference type="HAMAP-Rule" id="MF_00276"/>
    </source>
</evidence>
<evidence type="ECO:0000256" key="2">
    <source>
        <dbReference type="ARBA" id="ARBA00022475"/>
    </source>
</evidence>
<dbReference type="EMBL" id="JABAFD010000003">
    <property type="protein sequence ID" value="NME09282.1"/>
    <property type="molecule type" value="Genomic_DNA"/>
</dbReference>
<evidence type="ECO:0000256" key="1">
    <source>
        <dbReference type="ARBA" id="ARBA00022448"/>
    </source>
</evidence>
<dbReference type="Proteomes" id="UP000326961">
    <property type="component" value="Chromosome"/>
</dbReference>
<keyword evidence="2 11" id="KW-1003">Cell membrane</keyword>
<organism evidence="13 14">
    <name type="scientific">Paraclostridium bifermentans</name>
    <name type="common">Clostridium bifermentans</name>
    <dbReference type="NCBI Taxonomy" id="1490"/>
    <lineage>
        <taxon>Bacteria</taxon>
        <taxon>Bacillati</taxon>
        <taxon>Bacillota</taxon>
        <taxon>Clostridia</taxon>
        <taxon>Peptostreptococcales</taxon>
        <taxon>Peptostreptococcaceae</taxon>
        <taxon>Paraclostridium</taxon>
    </lineage>
</organism>
<dbReference type="AlphaFoldDB" id="A0A5P3XBB8"/>
<dbReference type="Pfam" id="PF02669">
    <property type="entry name" value="KdpC"/>
    <property type="match status" value="1"/>
</dbReference>
<proteinExistence type="inferred from homology"/>
<evidence type="ECO:0000313" key="15">
    <source>
        <dbReference type="Proteomes" id="UP000573963"/>
    </source>
</evidence>
<evidence type="ECO:0000313" key="14">
    <source>
        <dbReference type="Proteomes" id="UP000326961"/>
    </source>
</evidence>
<dbReference type="PIRSF" id="PIRSF001296">
    <property type="entry name" value="K_ATPase_KdpC"/>
    <property type="match status" value="1"/>
</dbReference>
<dbReference type="HAMAP" id="MF_00276">
    <property type="entry name" value="KdpC"/>
    <property type="match status" value="1"/>
</dbReference>
<dbReference type="InterPro" id="IPR003820">
    <property type="entry name" value="KdpC"/>
</dbReference>
<keyword evidence="7 11" id="KW-0630">Potassium</keyword>
<evidence type="ECO:0000256" key="5">
    <source>
        <dbReference type="ARBA" id="ARBA00022741"/>
    </source>
</evidence>
<dbReference type="NCBIfam" id="NF001454">
    <property type="entry name" value="PRK00315.1"/>
    <property type="match status" value="1"/>
</dbReference>
<dbReference type="PANTHER" id="PTHR30042:SF2">
    <property type="entry name" value="POTASSIUM-TRANSPORTING ATPASE KDPC SUBUNIT"/>
    <property type="match status" value="1"/>
</dbReference>
<accession>A0A5P3XBB8</accession>
<reference evidence="12 15" key="2">
    <citation type="submission" date="2020-04" db="EMBL/GenBank/DDBJ databases">
        <authorList>
            <person name="Hitch T.C.A."/>
            <person name="Wylensek D."/>
            <person name="Clavel T."/>
        </authorList>
    </citation>
    <scope>NUCLEOTIDE SEQUENCE [LARGE SCALE GENOMIC DNA]</scope>
    <source>
        <strain evidence="12 15">Med78_4-601-WT-2</strain>
    </source>
</reference>
<evidence type="ECO:0000256" key="6">
    <source>
        <dbReference type="ARBA" id="ARBA00022840"/>
    </source>
</evidence>
<keyword evidence="9 11" id="KW-0406">Ion transport</keyword>
<reference evidence="13 14" key="1">
    <citation type="submission" date="2018-09" db="EMBL/GenBank/DDBJ databases">
        <title>A clostridial neurotoxin that targets Anopheles mosquitoes.</title>
        <authorList>
            <person name="Contreras E."/>
            <person name="Masuyer G."/>
            <person name="Qureshi N."/>
            <person name="Chawla S."/>
            <person name="Lim H.L."/>
            <person name="Chen J."/>
            <person name="Stenmark P."/>
            <person name="Gill S."/>
        </authorList>
    </citation>
    <scope>NUCLEOTIDE SEQUENCE [LARGE SCALE GENOMIC DNA]</scope>
    <source>
        <strain evidence="13 14">Cbm</strain>
    </source>
</reference>
<keyword evidence="1 11" id="KW-0813">Transport</keyword>
<feature type="transmembrane region" description="Helical" evidence="11">
    <location>
        <begin position="9"/>
        <end position="34"/>
    </location>
</feature>
<dbReference type="GO" id="GO:0008556">
    <property type="term" value="F:P-type potassium transmembrane transporter activity"/>
    <property type="evidence" value="ECO:0007669"/>
    <property type="project" value="InterPro"/>
</dbReference>
<gene>
    <name evidence="11 13" type="primary">kdpC</name>
    <name evidence="13" type="ORF">D4A35_04715</name>
    <name evidence="12" type="ORF">HF875_07095</name>
</gene>
<dbReference type="PANTHER" id="PTHR30042">
    <property type="entry name" value="POTASSIUM-TRANSPORTING ATPASE C CHAIN"/>
    <property type="match status" value="1"/>
</dbReference>